<accession>A0ABS5TDC5</accession>
<dbReference type="Proteomes" id="UP001197247">
    <property type="component" value="Unassembled WGS sequence"/>
</dbReference>
<gene>
    <name evidence="2" type="ORF">KIH74_08890</name>
</gene>
<reference evidence="2 3" key="1">
    <citation type="submission" date="2021-05" db="EMBL/GenBank/DDBJ databases">
        <title>Kineosporia and Streptomyces sp. nov. two new marine actinobacteria isolated from Coral.</title>
        <authorList>
            <person name="Buangrab K."/>
            <person name="Sutthacheep M."/>
            <person name="Yeemin T."/>
            <person name="Harunari E."/>
            <person name="Igarashi Y."/>
            <person name="Kanchanasin P."/>
            <person name="Tanasupawat S."/>
            <person name="Phongsopitanun W."/>
        </authorList>
    </citation>
    <scope>NUCLEOTIDE SEQUENCE [LARGE SCALE GENOMIC DNA]</scope>
    <source>
        <strain evidence="2 3">J2-2</strain>
    </source>
</reference>
<sequence length="146" mass="15389">MPPEITNQVVPGQWSAKTRQFGARFNPPATWPPVPDGWTPPPGRQPDPSWPPRPEGWQLWLPDAPDPEFPRSSFFDGEPATGAMEYPISSSTGKTAGPAQEPAAAPDRQPFTPNPAGRQLALELYEGPSGNAAKGSASSGAASSSS</sequence>
<evidence type="ECO:0000313" key="2">
    <source>
        <dbReference type="EMBL" id="MBT0769041.1"/>
    </source>
</evidence>
<keyword evidence="3" id="KW-1185">Reference proteome</keyword>
<dbReference type="EMBL" id="JAHBAY010000003">
    <property type="protein sequence ID" value="MBT0769041.1"/>
    <property type="molecule type" value="Genomic_DNA"/>
</dbReference>
<evidence type="ECO:0000313" key="3">
    <source>
        <dbReference type="Proteomes" id="UP001197247"/>
    </source>
</evidence>
<feature type="compositionally biased region" description="Low complexity" evidence="1">
    <location>
        <begin position="129"/>
        <end position="146"/>
    </location>
</feature>
<proteinExistence type="predicted"/>
<name>A0ABS5TDC5_9ACTN</name>
<dbReference type="RefSeq" id="WP_214155331.1">
    <property type="nucleotide sequence ID" value="NZ_JAHBAY010000003.1"/>
</dbReference>
<evidence type="ECO:0000256" key="1">
    <source>
        <dbReference type="SAM" id="MobiDB-lite"/>
    </source>
</evidence>
<organism evidence="2 3">
    <name type="scientific">Kineosporia corallincola</name>
    <dbReference type="NCBI Taxonomy" id="2835133"/>
    <lineage>
        <taxon>Bacteria</taxon>
        <taxon>Bacillati</taxon>
        <taxon>Actinomycetota</taxon>
        <taxon>Actinomycetes</taxon>
        <taxon>Kineosporiales</taxon>
        <taxon>Kineosporiaceae</taxon>
        <taxon>Kineosporia</taxon>
    </lineage>
</organism>
<feature type="compositionally biased region" description="Pro residues" evidence="1">
    <location>
        <begin position="29"/>
        <end position="54"/>
    </location>
</feature>
<comment type="caution">
    <text evidence="2">The sequence shown here is derived from an EMBL/GenBank/DDBJ whole genome shotgun (WGS) entry which is preliminary data.</text>
</comment>
<protein>
    <submittedName>
        <fullName evidence="2">Uncharacterized protein</fullName>
    </submittedName>
</protein>
<feature type="region of interest" description="Disordered" evidence="1">
    <location>
        <begin position="20"/>
        <end position="146"/>
    </location>
</feature>